<feature type="compositionally biased region" description="Basic and acidic residues" evidence="1">
    <location>
        <begin position="328"/>
        <end position="339"/>
    </location>
</feature>
<reference evidence="2" key="1">
    <citation type="journal article" date="2023" name="Mol. Phylogenet. Evol.">
        <title>Genome-scale phylogeny and comparative genomics of the fungal order Sordariales.</title>
        <authorList>
            <person name="Hensen N."/>
            <person name="Bonometti L."/>
            <person name="Westerberg I."/>
            <person name="Brannstrom I.O."/>
            <person name="Guillou S."/>
            <person name="Cros-Aarteil S."/>
            <person name="Calhoun S."/>
            <person name="Haridas S."/>
            <person name="Kuo A."/>
            <person name="Mondo S."/>
            <person name="Pangilinan J."/>
            <person name="Riley R."/>
            <person name="LaButti K."/>
            <person name="Andreopoulos B."/>
            <person name="Lipzen A."/>
            <person name="Chen C."/>
            <person name="Yan M."/>
            <person name="Daum C."/>
            <person name="Ng V."/>
            <person name="Clum A."/>
            <person name="Steindorff A."/>
            <person name="Ohm R.A."/>
            <person name="Martin F."/>
            <person name="Silar P."/>
            <person name="Natvig D.O."/>
            <person name="Lalanne C."/>
            <person name="Gautier V."/>
            <person name="Ament-Velasquez S.L."/>
            <person name="Kruys A."/>
            <person name="Hutchinson M.I."/>
            <person name="Powell A.J."/>
            <person name="Barry K."/>
            <person name="Miller A.N."/>
            <person name="Grigoriev I.V."/>
            <person name="Debuchy R."/>
            <person name="Gladieux P."/>
            <person name="Hiltunen Thoren M."/>
            <person name="Johannesson H."/>
        </authorList>
    </citation>
    <scope>NUCLEOTIDE SEQUENCE</scope>
    <source>
        <strain evidence="2">CBS 731.68</strain>
    </source>
</reference>
<gene>
    <name evidence="2" type="ORF">N657DRAFT_574910</name>
</gene>
<sequence>MAVPISPQRAGHIVALEGPSELVSTQLRLLPPSQHLLILPGLQHYLRGASSDTPFNPSELIHRYHTAAQTRHAKALEFLHPSEPATDNRIVFLHGGTMSAQVSCLSAIMEHQTDGDIEEAYATFIRLARNGVAKLSPTTLSYPSTCELSENMEQDEPPEPEGSSEGQGPPDAWAGCMHVADDDIIEDRIIRAMRAADALDKETEFLQPTTPNVDLTVKLVDIPSRSKNRPVPSADGASETLRRSRSADAKASILAEPALHVSPETKPAEEADLTAQRKPPLKIRIPSPPIPWVGEVAAGNVHQLQGRSYEPAFHVTTRTFKPNLSPTRESESDRAHDETSGAGPDSQGESLPQQEAAVDPSEPGIVQATETESEPFESVLPMLEDLVVFYTHATTDDLHDFVVRRLSEVCKTPRLPISVPASPVHDAFQGRSHLILGEDQEVNDTRFEDEHTSGVSPWLGKDLVHGLPTPNHSPTSSDLTSKATPFSTKVFSISMDEETAVSIQNFLRSYMGSQFGLQNQHTSPTNSAEFLSEGGLWRPLKCDGQVVEPDGKPKLDLILAVGAETGVKKERVSEVVGQIEKLGFKTSGDSRSARLHIRFLIANAMQAFTAQPLTKQIQSNPFADRALLAALIIPHLETYLETHSNVRFLLIEYPSEHLPTVLALQTLIGGEMMKVAGIVNSDASTPGQPLNLLDENRLPSEGFRCLNSRESSISGTLVEPCSFSKANFLLASSATGIETTAFLAAIRESLISVSDYYRPERPFYRHPSSQSPLQKAYSSLPIGSNSHSSRKRASDSTSLMITPPSSPTESTLPTRPEPQPRSNHRSIPPRSASITAPSTTTPSRHPHTTHAKSDDAPMDSRIRWGEVNYAAAPSSSSSSSSSPHSVPSRTATASGSSSSHTHTHSRRHQERDPKPLSPTAGEGLEYEDDEDDDDMPDEEMRRLMPLYLRRREDVERMRSTKAFKWLGLA</sequence>
<reference evidence="2" key="2">
    <citation type="submission" date="2023-05" db="EMBL/GenBank/DDBJ databases">
        <authorList>
            <consortium name="Lawrence Berkeley National Laboratory"/>
            <person name="Steindorff A."/>
            <person name="Hensen N."/>
            <person name="Bonometti L."/>
            <person name="Westerberg I."/>
            <person name="Brannstrom I.O."/>
            <person name="Guillou S."/>
            <person name="Cros-Aarteil S."/>
            <person name="Calhoun S."/>
            <person name="Haridas S."/>
            <person name="Kuo A."/>
            <person name="Mondo S."/>
            <person name="Pangilinan J."/>
            <person name="Riley R."/>
            <person name="Labutti K."/>
            <person name="Andreopoulos B."/>
            <person name="Lipzen A."/>
            <person name="Chen C."/>
            <person name="Yanf M."/>
            <person name="Daum C."/>
            <person name="Ng V."/>
            <person name="Clum A."/>
            <person name="Ohm R."/>
            <person name="Martin F."/>
            <person name="Silar P."/>
            <person name="Natvig D."/>
            <person name="Lalanne C."/>
            <person name="Gautier V."/>
            <person name="Ament-Velasquez S.L."/>
            <person name="Kruys A."/>
            <person name="Hutchinson M.I."/>
            <person name="Powell A.J."/>
            <person name="Barry K."/>
            <person name="Miller A.N."/>
            <person name="Grigoriev I.V."/>
            <person name="Debuchy R."/>
            <person name="Gladieux P."/>
            <person name="Thoren M.H."/>
            <person name="Johannesson H."/>
        </authorList>
    </citation>
    <scope>NUCLEOTIDE SEQUENCE</scope>
    <source>
        <strain evidence="2">CBS 731.68</strain>
    </source>
</reference>
<feature type="region of interest" description="Disordered" evidence="1">
    <location>
        <begin position="763"/>
        <end position="859"/>
    </location>
</feature>
<keyword evidence="3" id="KW-1185">Reference proteome</keyword>
<name>A0AAN6TXS7_9PEZI</name>
<feature type="compositionally biased region" description="Low complexity" evidence="1">
    <location>
        <begin position="826"/>
        <end position="843"/>
    </location>
</feature>
<feature type="compositionally biased region" description="Low complexity" evidence="1">
    <location>
        <begin position="871"/>
        <end position="900"/>
    </location>
</feature>
<dbReference type="RefSeq" id="XP_062646516.1">
    <property type="nucleotide sequence ID" value="XM_062789064.1"/>
</dbReference>
<feature type="compositionally biased region" description="Acidic residues" evidence="1">
    <location>
        <begin position="150"/>
        <end position="159"/>
    </location>
</feature>
<feature type="region of interest" description="Disordered" evidence="1">
    <location>
        <begin position="313"/>
        <end position="362"/>
    </location>
</feature>
<feature type="compositionally biased region" description="Low complexity" evidence="1">
    <location>
        <begin position="161"/>
        <end position="171"/>
    </location>
</feature>
<evidence type="ECO:0000313" key="3">
    <source>
        <dbReference type="Proteomes" id="UP001302602"/>
    </source>
</evidence>
<evidence type="ECO:0008006" key="4">
    <source>
        <dbReference type="Google" id="ProtNLM"/>
    </source>
</evidence>
<dbReference type="AlphaFoldDB" id="A0AAN6TXS7"/>
<evidence type="ECO:0000256" key="1">
    <source>
        <dbReference type="SAM" id="MobiDB-lite"/>
    </source>
</evidence>
<dbReference type="GeneID" id="87825834"/>
<feature type="compositionally biased region" description="Polar residues" evidence="1">
    <location>
        <begin position="316"/>
        <end position="327"/>
    </location>
</feature>
<feature type="region of interest" description="Disordered" evidence="1">
    <location>
        <begin position="871"/>
        <end position="940"/>
    </location>
</feature>
<dbReference type="Proteomes" id="UP001302602">
    <property type="component" value="Unassembled WGS sequence"/>
</dbReference>
<feature type="compositionally biased region" description="Acidic residues" evidence="1">
    <location>
        <begin position="924"/>
        <end position="937"/>
    </location>
</feature>
<organism evidence="2 3">
    <name type="scientific">Parathielavia appendiculata</name>
    <dbReference type="NCBI Taxonomy" id="2587402"/>
    <lineage>
        <taxon>Eukaryota</taxon>
        <taxon>Fungi</taxon>
        <taxon>Dikarya</taxon>
        <taxon>Ascomycota</taxon>
        <taxon>Pezizomycotina</taxon>
        <taxon>Sordariomycetes</taxon>
        <taxon>Sordariomycetidae</taxon>
        <taxon>Sordariales</taxon>
        <taxon>Chaetomiaceae</taxon>
        <taxon>Parathielavia</taxon>
    </lineage>
</organism>
<evidence type="ECO:0000313" key="2">
    <source>
        <dbReference type="EMBL" id="KAK4122745.1"/>
    </source>
</evidence>
<comment type="caution">
    <text evidence="2">The sequence shown here is derived from an EMBL/GenBank/DDBJ whole genome shotgun (WGS) entry which is preliminary data.</text>
</comment>
<protein>
    <recommendedName>
        <fullName evidence="4">Gastric mucin-like protein</fullName>
    </recommendedName>
</protein>
<feature type="region of interest" description="Disordered" evidence="1">
    <location>
        <begin position="225"/>
        <end position="282"/>
    </location>
</feature>
<accession>A0AAN6TXS7</accession>
<feature type="region of interest" description="Disordered" evidence="1">
    <location>
        <begin position="149"/>
        <end position="173"/>
    </location>
</feature>
<proteinExistence type="predicted"/>
<dbReference type="EMBL" id="MU853230">
    <property type="protein sequence ID" value="KAK4122745.1"/>
    <property type="molecule type" value="Genomic_DNA"/>
</dbReference>
<feature type="compositionally biased region" description="Polar residues" evidence="1">
    <location>
        <begin position="767"/>
        <end position="787"/>
    </location>
</feature>